<dbReference type="Proteomes" id="UP000641954">
    <property type="component" value="Unassembled WGS sequence"/>
</dbReference>
<dbReference type="RefSeq" id="WP_206756781.1">
    <property type="nucleotide sequence ID" value="NZ_JACJSK010000093.1"/>
</dbReference>
<gene>
    <name evidence="1" type="ORF">H6G72_29005</name>
</gene>
<evidence type="ECO:0000313" key="2">
    <source>
        <dbReference type="Proteomes" id="UP000641954"/>
    </source>
</evidence>
<proteinExistence type="predicted"/>
<organism evidence="1 2">
    <name type="scientific">Planktothricoides raciborskii FACHB-1370</name>
    <dbReference type="NCBI Taxonomy" id="2949576"/>
    <lineage>
        <taxon>Bacteria</taxon>
        <taxon>Bacillati</taxon>
        <taxon>Cyanobacteriota</taxon>
        <taxon>Cyanophyceae</taxon>
        <taxon>Oscillatoriophycideae</taxon>
        <taxon>Oscillatoriales</taxon>
        <taxon>Oscillatoriaceae</taxon>
        <taxon>Planktothricoides</taxon>
    </lineage>
</organism>
<protein>
    <submittedName>
        <fullName evidence="1">Uncharacterized protein</fullName>
    </submittedName>
</protein>
<dbReference type="EMBL" id="JACJSK010000093">
    <property type="protein sequence ID" value="MBD2547788.1"/>
    <property type="molecule type" value="Genomic_DNA"/>
</dbReference>
<reference evidence="1 2" key="1">
    <citation type="journal article" date="2020" name="ISME J.">
        <title>Comparative genomics reveals insights into cyanobacterial evolution and habitat adaptation.</title>
        <authorList>
            <person name="Chen M.Y."/>
            <person name="Teng W.K."/>
            <person name="Zhao L."/>
            <person name="Hu C.X."/>
            <person name="Zhou Y.K."/>
            <person name="Han B.P."/>
            <person name="Song L.R."/>
            <person name="Shu W.S."/>
        </authorList>
    </citation>
    <scope>NUCLEOTIDE SEQUENCE [LARGE SCALE GENOMIC DNA]</scope>
    <source>
        <strain evidence="1 2">FACHB-1370</strain>
    </source>
</reference>
<sequence>MGENINVVGAKHSGRYLLLKILTLIPECFAQIFRGDRHNLTPMPGQSISVNKLSVKTQDLLPKCADPYRRLCHKGISQDEDGRSLSFKDRTK</sequence>
<accession>A0ABR8ELZ4</accession>
<comment type="caution">
    <text evidence="1">The sequence shown here is derived from an EMBL/GenBank/DDBJ whole genome shotgun (WGS) entry which is preliminary data.</text>
</comment>
<keyword evidence="2" id="KW-1185">Reference proteome</keyword>
<evidence type="ECO:0000313" key="1">
    <source>
        <dbReference type="EMBL" id="MBD2547788.1"/>
    </source>
</evidence>
<name>A0ABR8ELZ4_9CYAN</name>